<sequence>MTDTDRAPVIMIGLDAAEYSLIEEWMAEGALPNMASLAGRGSSGRLASTARWLVGSPWPSFYTSSSPADHGLYHYLQWRPEQMKHDRPGKDWLPLDPFWRSAARKGRRVIALDVPLTYAPETFPGTEISGWATHELLEKPASQPPDLLRNIEREYGKPPFDAEESRLLSYAEMINVRDQCINTTELVSQVSVDLMKREDWDLFIVCLAATHRAGHQLWDETNISGTLTPEQKAEHKDALRQVYIAIDRGIGDMLEQAGGDATAMVFSLHGMGVNVSRSEVMREMLSRVVEDNAPGAAASAHNKRWVDRLRILVPTSFRAKVKTRLPRILQDWLTLFWRTSNIDWTRTRAFSAFSDLDGYVRVNLKGRESGGIVEPGEEFEALLQKIEAGLLTYADADSGEPLVAETIRATTLFGEDAEIANTLPDIMVRWAPSSAAKHHRITSSQYGEIAWPTPGRHPQARSGNHRPEGFLIAAGASVGKGAGLSGAHIMDLAPTVFSLLELEQPDDFRGKPLFASHQEQGLGRH</sequence>
<reference evidence="1 2" key="1">
    <citation type="submission" date="2020-02" db="EMBL/GenBank/DDBJ databases">
        <title>Genome sequence of Roseobacter ponti.</title>
        <authorList>
            <person name="Hollensteiner J."/>
            <person name="Schneider D."/>
            <person name="Poehlein A."/>
            <person name="Daniel R."/>
        </authorList>
    </citation>
    <scope>NUCLEOTIDE SEQUENCE [LARGE SCALE GENOMIC DNA]</scope>
    <source>
        <strain evidence="1 2">DSM 106830</strain>
    </source>
</reference>
<name>A0A858SRP4_9RHOB</name>
<evidence type="ECO:0000313" key="2">
    <source>
        <dbReference type="Proteomes" id="UP000503308"/>
    </source>
</evidence>
<dbReference type="SUPFAM" id="SSF53649">
    <property type="entry name" value="Alkaline phosphatase-like"/>
    <property type="match status" value="1"/>
</dbReference>
<protein>
    <recommendedName>
        <fullName evidence="3">Nucleotide pyrophosphatase</fullName>
    </recommendedName>
</protein>
<dbReference type="RefSeq" id="WP_169639498.1">
    <property type="nucleotide sequence ID" value="NZ_CP048788.1"/>
</dbReference>
<organism evidence="1 2">
    <name type="scientific">Roseobacter ponti</name>
    <dbReference type="NCBI Taxonomy" id="1891787"/>
    <lineage>
        <taxon>Bacteria</taxon>
        <taxon>Pseudomonadati</taxon>
        <taxon>Pseudomonadota</taxon>
        <taxon>Alphaproteobacteria</taxon>
        <taxon>Rhodobacterales</taxon>
        <taxon>Roseobacteraceae</taxon>
        <taxon>Roseobacter</taxon>
    </lineage>
</organism>
<accession>A0A858SRP4</accession>
<keyword evidence="2" id="KW-1185">Reference proteome</keyword>
<dbReference type="InterPro" id="IPR017850">
    <property type="entry name" value="Alkaline_phosphatase_core_sf"/>
</dbReference>
<dbReference type="Gene3D" id="3.40.720.10">
    <property type="entry name" value="Alkaline Phosphatase, subunit A"/>
    <property type="match status" value="1"/>
</dbReference>
<dbReference type="InterPro" id="IPR002591">
    <property type="entry name" value="Phosphodiest/P_Trfase"/>
</dbReference>
<gene>
    <name evidence="1" type="ORF">G3256_03405</name>
</gene>
<evidence type="ECO:0000313" key="1">
    <source>
        <dbReference type="EMBL" id="QJF50281.1"/>
    </source>
</evidence>
<evidence type="ECO:0008006" key="3">
    <source>
        <dbReference type="Google" id="ProtNLM"/>
    </source>
</evidence>
<dbReference type="KEGG" id="rpon:G3256_03405"/>
<dbReference type="AlphaFoldDB" id="A0A858SRP4"/>
<proteinExistence type="predicted"/>
<dbReference type="EMBL" id="CP048788">
    <property type="protein sequence ID" value="QJF50281.1"/>
    <property type="molecule type" value="Genomic_DNA"/>
</dbReference>
<dbReference type="Proteomes" id="UP000503308">
    <property type="component" value="Chromosome"/>
</dbReference>
<dbReference type="Pfam" id="PF01663">
    <property type="entry name" value="Phosphodiest"/>
    <property type="match status" value="1"/>
</dbReference>